<accession>A0A853CIF6</accession>
<comment type="subcellular location">
    <subcellularLocation>
        <location evidence="5">Secreted</location>
    </subcellularLocation>
    <subcellularLocation>
        <location evidence="5">Bacterial flagellum</location>
    </subcellularLocation>
</comment>
<name>A0A853CIF6_9ACTN</name>
<evidence type="ECO:0000256" key="2">
    <source>
        <dbReference type="ARBA" id="ARBA00011255"/>
    </source>
</evidence>
<evidence type="ECO:0000313" key="8">
    <source>
        <dbReference type="EMBL" id="NYJ06342.1"/>
    </source>
</evidence>
<evidence type="ECO:0000259" key="7">
    <source>
        <dbReference type="Pfam" id="PF07195"/>
    </source>
</evidence>
<evidence type="ECO:0000259" key="6">
    <source>
        <dbReference type="Pfam" id="PF02465"/>
    </source>
</evidence>
<comment type="caution">
    <text evidence="8">The sequence shown here is derived from an EMBL/GenBank/DDBJ whole genome shotgun (WGS) entry which is preliminary data.</text>
</comment>
<dbReference type="GO" id="GO:0007155">
    <property type="term" value="P:cell adhesion"/>
    <property type="evidence" value="ECO:0007669"/>
    <property type="project" value="InterPro"/>
</dbReference>
<keyword evidence="8" id="KW-0282">Flagellum</keyword>
<reference evidence="8 9" key="1">
    <citation type="submission" date="2020-07" db="EMBL/GenBank/DDBJ databases">
        <title>Sequencing the genomes of 1000 actinobacteria strains.</title>
        <authorList>
            <person name="Klenk H.-P."/>
        </authorList>
    </citation>
    <scope>NUCLEOTIDE SEQUENCE [LARGE SCALE GENOMIC DNA]</scope>
    <source>
        <strain evidence="8 9">DSM 104001</strain>
    </source>
</reference>
<evidence type="ECO:0000256" key="3">
    <source>
        <dbReference type="ARBA" id="ARBA00023054"/>
    </source>
</evidence>
<dbReference type="Proteomes" id="UP000541969">
    <property type="component" value="Unassembled WGS sequence"/>
</dbReference>
<dbReference type="EMBL" id="JACBZT010000001">
    <property type="protein sequence ID" value="NYJ06342.1"/>
    <property type="molecule type" value="Genomic_DNA"/>
</dbReference>
<comment type="subunit">
    <text evidence="2 5">Homopentamer.</text>
</comment>
<dbReference type="InterPro" id="IPR040026">
    <property type="entry name" value="FliD"/>
</dbReference>
<feature type="domain" description="Flagellar hook-associated protein 2 C-terminal" evidence="7">
    <location>
        <begin position="208"/>
        <end position="454"/>
    </location>
</feature>
<evidence type="ECO:0000256" key="1">
    <source>
        <dbReference type="ARBA" id="ARBA00009764"/>
    </source>
</evidence>
<evidence type="ECO:0000256" key="4">
    <source>
        <dbReference type="ARBA" id="ARBA00023143"/>
    </source>
</evidence>
<organism evidence="8 9">
    <name type="scientific">Petropleomorpha daqingensis</name>
    <dbReference type="NCBI Taxonomy" id="2026353"/>
    <lineage>
        <taxon>Bacteria</taxon>
        <taxon>Bacillati</taxon>
        <taxon>Actinomycetota</taxon>
        <taxon>Actinomycetes</taxon>
        <taxon>Geodermatophilales</taxon>
        <taxon>Geodermatophilaceae</taxon>
        <taxon>Petropleomorpha</taxon>
    </lineage>
</organism>
<dbReference type="InterPro" id="IPR003481">
    <property type="entry name" value="FliD_N"/>
</dbReference>
<dbReference type="GO" id="GO:0005576">
    <property type="term" value="C:extracellular region"/>
    <property type="evidence" value="ECO:0007669"/>
    <property type="project" value="UniProtKB-SubCell"/>
</dbReference>
<dbReference type="AlphaFoldDB" id="A0A853CIF6"/>
<dbReference type="GO" id="GO:0009424">
    <property type="term" value="C:bacterial-type flagellum hook"/>
    <property type="evidence" value="ECO:0007669"/>
    <property type="project" value="UniProtKB-UniRule"/>
</dbReference>
<sequence length="475" mass="48018">MGTGLTSGIDYTTMITQLMQIEAQPQQLLQSKLADVQKQAAALRQVNTSFATLGSAAQALTKAAAWNPAKATSTSSTVSASASAGALAGSLSFTVDKLASAHSVASTATWTNTTDAFGLGSTLTFKDLGETSEFGHVDLVDSDADGKVSLGEAVAQINKANLGYTATAVNTGSGYQLQVTSTATGTAKSFAIVSDTQPSSAYGVVSAGQDAQITIGDGAGKITAKSATNTFTGVMDGTTFTVSQTGVSTTLKVGTDTGAITSAVSSMIDAANKAIQAVKDNTDSSEGSTAALKGNFSLIQLADQIRTKLSDAIAVPVSSDYPTGSASPASIGIQLTKDGTITFDAGKFSAVLSSNPALAQQIAGGLTGVGLDGAANTPDDTVDTDGLAARLSVLAEMASDSVSGSLVTMANGSDTTAKDIQSQIDAWTLRLQQRKDTMTAQFNALETALSSLQSQGNWLTSQINGLPKWSSSSSS</sequence>
<dbReference type="Pfam" id="PF07195">
    <property type="entry name" value="FliD_C"/>
    <property type="match status" value="1"/>
</dbReference>
<keyword evidence="8" id="KW-0966">Cell projection</keyword>
<keyword evidence="9" id="KW-1185">Reference proteome</keyword>
<keyword evidence="5" id="KW-0964">Secreted</keyword>
<proteinExistence type="inferred from homology"/>
<evidence type="ECO:0000256" key="5">
    <source>
        <dbReference type="RuleBase" id="RU362066"/>
    </source>
</evidence>
<gene>
    <name evidence="8" type="ORF">GGQ55_002620</name>
</gene>
<keyword evidence="3" id="KW-0175">Coiled coil</keyword>
<comment type="function">
    <text evidence="5">Required for morphogenesis and for the elongation of the flagellar filament by facilitating polymerization of the flagellin monomers at the tip of growing filament. Forms a capping structure, which prevents flagellin subunits (transported through the central channel of the flagellum) from leaking out without polymerization at the distal end.</text>
</comment>
<feature type="domain" description="Flagellar hook-associated protein 2 N-terminal" evidence="6">
    <location>
        <begin position="7"/>
        <end position="102"/>
    </location>
</feature>
<keyword evidence="8" id="KW-0969">Cilium</keyword>
<comment type="similarity">
    <text evidence="1 5">Belongs to the FliD family.</text>
</comment>
<keyword evidence="4 5" id="KW-0975">Bacterial flagellum</keyword>
<protein>
    <recommendedName>
        <fullName evidence="5">Flagellar hook-associated protein 2</fullName>
        <shortName evidence="5">HAP2</shortName>
    </recommendedName>
    <alternativeName>
        <fullName evidence="5">Flagellar cap protein</fullName>
    </alternativeName>
</protein>
<dbReference type="PANTHER" id="PTHR30288">
    <property type="entry name" value="FLAGELLAR CAP/ASSEMBLY PROTEIN FLID"/>
    <property type="match status" value="1"/>
</dbReference>
<dbReference type="Pfam" id="PF02465">
    <property type="entry name" value="FliD_N"/>
    <property type="match status" value="1"/>
</dbReference>
<dbReference type="GO" id="GO:0009421">
    <property type="term" value="C:bacterial-type flagellum filament cap"/>
    <property type="evidence" value="ECO:0007669"/>
    <property type="project" value="InterPro"/>
</dbReference>
<dbReference type="PANTHER" id="PTHR30288:SF0">
    <property type="entry name" value="FLAGELLAR HOOK-ASSOCIATED PROTEIN 2"/>
    <property type="match status" value="1"/>
</dbReference>
<dbReference type="RefSeq" id="WP_179717389.1">
    <property type="nucleotide sequence ID" value="NZ_JACBZT010000001.1"/>
</dbReference>
<dbReference type="InterPro" id="IPR010809">
    <property type="entry name" value="FliD_C"/>
</dbReference>
<evidence type="ECO:0000313" key="9">
    <source>
        <dbReference type="Proteomes" id="UP000541969"/>
    </source>
</evidence>
<dbReference type="GO" id="GO:0071973">
    <property type="term" value="P:bacterial-type flagellum-dependent cell motility"/>
    <property type="evidence" value="ECO:0007669"/>
    <property type="project" value="TreeGrafter"/>
</dbReference>